<feature type="region of interest" description="Disordered" evidence="3">
    <location>
        <begin position="136"/>
        <end position="174"/>
    </location>
</feature>
<dbReference type="PROSITE" id="PS50086">
    <property type="entry name" value="TBC_RABGAP"/>
    <property type="match status" value="1"/>
</dbReference>
<evidence type="ECO:0000256" key="2">
    <source>
        <dbReference type="ARBA" id="ARBA00019144"/>
    </source>
</evidence>
<protein>
    <recommendedName>
        <fullName evidence="2">Oxidant-induced cell-cycle arrest protein 5</fullName>
    </recommendedName>
</protein>
<dbReference type="eggNOG" id="ENOG502QVXN">
    <property type="taxonomic scope" value="Eukaryota"/>
</dbReference>
<evidence type="ECO:0000259" key="4">
    <source>
        <dbReference type="PROSITE" id="PS50086"/>
    </source>
</evidence>
<dbReference type="HOGENOM" id="CLU_028817_0_0_1"/>
<dbReference type="Proteomes" id="UP000005018">
    <property type="component" value="Chromosome 3"/>
</dbReference>
<dbReference type="OrthoDB" id="27140at2759"/>
<feature type="region of interest" description="Disordered" evidence="3">
    <location>
        <begin position="1"/>
        <end position="67"/>
    </location>
</feature>
<feature type="compositionally biased region" description="Low complexity" evidence="3">
    <location>
        <begin position="139"/>
        <end position="150"/>
    </location>
</feature>
<dbReference type="SUPFAM" id="SSF47923">
    <property type="entry name" value="Ypt/Rab-GAP domain of gyp1p"/>
    <property type="match status" value="2"/>
</dbReference>
<keyword evidence="6" id="KW-1185">Reference proteome</keyword>
<name>H8X3C1_CANO9</name>
<organism evidence="5 6">
    <name type="scientific">Candida orthopsilosis (strain 90-125)</name>
    <name type="common">Yeast</name>
    <dbReference type="NCBI Taxonomy" id="1136231"/>
    <lineage>
        <taxon>Eukaryota</taxon>
        <taxon>Fungi</taxon>
        <taxon>Dikarya</taxon>
        <taxon>Ascomycota</taxon>
        <taxon>Saccharomycotina</taxon>
        <taxon>Pichiomycetes</taxon>
        <taxon>Debaryomycetaceae</taxon>
        <taxon>Candida/Lodderomyces clade</taxon>
        <taxon>Candida</taxon>
    </lineage>
</organism>
<evidence type="ECO:0000256" key="1">
    <source>
        <dbReference type="ARBA" id="ARBA00005521"/>
    </source>
</evidence>
<evidence type="ECO:0000313" key="5">
    <source>
        <dbReference type="EMBL" id="CCG25394.1"/>
    </source>
</evidence>
<dbReference type="AlphaFoldDB" id="H8X3C1"/>
<feature type="compositionally biased region" description="Polar residues" evidence="3">
    <location>
        <begin position="9"/>
        <end position="26"/>
    </location>
</feature>
<accession>H8X3C1</accession>
<comment type="similarity">
    <text evidence="1">Belongs to the OCA5 family.</text>
</comment>
<dbReference type="InterPro" id="IPR000195">
    <property type="entry name" value="Rab-GAP-TBC_dom"/>
</dbReference>
<sequence>MLSQMMEKNFSTSLSLPTASTDSSESSNEKFIESSIENTTSTKSISDEEQPDFESKDNSPYQPDDHKPSFNYDLEIFNLCKEYLNTKNHHGLALIARQKGIPPFLRFKVWPILLKYHPFVLEPFIQPDNEIINEASDVESTSSKETSSSKGYLSQSESDYETRSEGRKDSDASNEIEKKIKKDIARYIQRLYYLKSHDLTPIEKEIIHTLESSVLKFTLKWAKIIKYDTSLSWMALNLAEWFPPIPKTPWVLVGRDHSQKGSSLIASVVDDYSNYIDHIPGLDKYLDELIYKNETISNMKFHDVYERLVLVLLHCPEPETKFSGESEISCNKNDQKDERKQSKMNKTTLPITGGTIEQRVSFFIFCLRKLQPELAQHFHEEQILTKFGCSDDEWLIWWLKFCGTKVWSKHDRGRIWDFLLGWRLKNPKRSFNYYYEKLNYVNRNTLQKLGPDVFWTVGSVENEKSTVDPRRNSFRDLINELNNELHISKSDLLSTSATPSSTNELKDSANRPNLSIPFSRIDPHIALIFISISLLKSKENTLVELDQHEIRQFLSRLPSKSYKYNQKSRKRSSQTFNSSSNSRNGSPPLLPNEEAPTSNIIISNDMRNDKHKINFIDNIISESGELWRKWLWSEFVEDS</sequence>
<proteinExistence type="inferred from homology"/>
<gene>
    <name evidence="5" type="ORF">CORT_0C00150</name>
</gene>
<feature type="region of interest" description="Disordered" evidence="3">
    <location>
        <begin position="322"/>
        <end position="344"/>
    </location>
</feature>
<feature type="compositionally biased region" description="Basic and acidic residues" evidence="3">
    <location>
        <begin position="53"/>
        <end position="67"/>
    </location>
</feature>
<dbReference type="RefSeq" id="XP_003868298.1">
    <property type="nucleotide sequence ID" value="XM_003868250.1"/>
</dbReference>
<evidence type="ECO:0000313" key="6">
    <source>
        <dbReference type="Proteomes" id="UP000005018"/>
    </source>
</evidence>
<dbReference type="Gene3D" id="1.10.472.80">
    <property type="entry name" value="Ypt/Rab-GAP domain of gyp1p, domain 3"/>
    <property type="match status" value="1"/>
</dbReference>
<evidence type="ECO:0000256" key="3">
    <source>
        <dbReference type="SAM" id="MobiDB-lite"/>
    </source>
</evidence>
<dbReference type="EMBL" id="HE681721">
    <property type="protein sequence ID" value="CCG25394.1"/>
    <property type="molecule type" value="Genomic_DNA"/>
</dbReference>
<feature type="region of interest" description="Disordered" evidence="3">
    <location>
        <begin position="562"/>
        <end position="596"/>
    </location>
</feature>
<dbReference type="KEGG" id="cot:CORT_0C00150"/>
<feature type="compositionally biased region" description="Polar residues" evidence="3">
    <location>
        <begin position="35"/>
        <end position="44"/>
    </location>
</feature>
<feature type="compositionally biased region" description="Low complexity" evidence="3">
    <location>
        <begin position="573"/>
        <end position="587"/>
    </location>
</feature>
<feature type="compositionally biased region" description="Basic and acidic residues" evidence="3">
    <location>
        <begin position="160"/>
        <end position="174"/>
    </location>
</feature>
<dbReference type="GeneID" id="14539565"/>
<dbReference type="InterPro" id="IPR035969">
    <property type="entry name" value="Rab-GAP_TBC_sf"/>
</dbReference>
<feature type="domain" description="Rab-GAP TBC" evidence="4">
    <location>
        <begin position="100"/>
        <end position="423"/>
    </location>
</feature>
<reference evidence="5 6" key="1">
    <citation type="journal article" date="2012" name="PLoS ONE">
        <title>Sequence and analysis of the genome of the pathogenic yeast Candida orthopsilosis.</title>
        <authorList>
            <person name="Riccombeni A."/>
            <person name="Vidanes G."/>
            <person name="Proux-Wera E."/>
            <person name="Wolfe K.H."/>
            <person name="Butler G."/>
        </authorList>
    </citation>
    <scope>NUCLEOTIDE SEQUENCE [LARGE SCALE GENOMIC DNA]</scope>
    <source>
        <strain evidence="5 6">Co 90-125</strain>
    </source>
</reference>